<organism evidence="2 3">
    <name type="scientific">Schistosoma haematobium</name>
    <name type="common">Blood fluke</name>
    <dbReference type="NCBI Taxonomy" id="6185"/>
    <lineage>
        <taxon>Eukaryota</taxon>
        <taxon>Metazoa</taxon>
        <taxon>Spiralia</taxon>
        <taxon>Lophotrochozoa</taxon>
        <taxon>Platyhelminthes</taxon>
        <taxon>Trematoda</taxon>
        <taxon>Digenea</taxon>
        <taxon>Strigeidida</taxon>
        <taxon>Schistosomatoidea</taxon>
        <taxon>Schistosomatidae</taxon>
        <taxon>Schistosoma</taxon>
    </lineage>
</organism>
<proteinExistence type="predicted"/>
<feature type="transmembrane region" description="Helical" evidence="1">
    <location>
        <begin position="86"/>
        <end position="106"/>
    </location>
</feature>
<gene>
    <name evidence="2" type="ORF">MS3_00002297</name>
</gene>
<reference evidence="2" key="4">
    <citation type="journal article" date="2022" name="PLoS Pathog.">
        <title>Chromosome-level genome of Schistosoma haematobium underpins genome-wide explorations of molecular variation.</title>
        <authorList>
            <person name="Stroehlein A.J."/>
            <person name="Korhonen P.K."/>
            <person name="Lee V.V."/>
            <person name="Ralph S.A."/>
            <person name="Mentink-Kane M."/>
            <person name="You H."/>
            <person name="McManus D.P."/>
            <person name="Tchuente L.T."/>
            <person name="Stothard J.R."/>
            <person name="Kaur P."/>
            <person name="Dudchenko O."/>
            <person name="Aiden E.L."/>
            <person name="Yang B."/>
            <person name="Yang H."/>
            <person name="Emery A.M."/>
            <person name="Webster B.L."/>
            <person name="Brindley P.J."/>
            <person name="Rollinson D."/>
            <person name="Chang B.C.H."/>
            <person name="Gasser R.B."/>
            <person name="Young N.D."/>
        </authorList>
    </citation>
    <scope>NUCLEOTIDE SEQUENCE</scope>
</reference>
<dbReference type="Proteomes" id="UP000471633">
    <property type="component" value="Unassembled WGS sequence"/>
</dbReference>
<feature type="transmembrane region" description="Helical" evidence="1">
    <location>
        <begin position="118"/>
        <end position="141"/>
    </location>
</feature>
<sequence>MSLQDNCGVHEVRTSHRGDCFLLLPSGERVLIKYMNGLQILGFSFAFFGLASAFLGLLDSVLIPSLSPNDSNNYPVEFSLAGGYGLPIYTGVLVLSTGAMALRTIISLRYTSLRRFYISLWLILLLNVVYWCCLIAAISYGNFAPDPSSNKISNSHTVTRVFTAVNSGLSLIPCFTGLILYSRPILSRNQNILCCYSLIQQFSYSSSYRRLSEGQNRNDSTSSISE</sequence>
<reference evidence="2" key="1">
    <citation type="journal article" date="2012" name="Nat. Genet.">
        <title>Whole-genome sequence of Schistosoma haematobium.</title>
        <authorList>
            <person name="Young N.D."/>
            <person name="Jex A.R."/>
            <person name="Li B."/>
            <person name="Liu S."/>
            <person name="Yang L."/>
            <person name="Xiong Z."/>
            <person name="Li Y."/>
            <person name="Cantacessi C."/>
            <person name="Hall R.S."/>
            <person name="Xu X."/>
            <person name="Chen F."/>
            <person name="Wu X."/>
            <person name="Zerlotini A."/>
            <person name="Oliveira G."/>
            <person name="Hofmann A."/>
            <person name="Zhang G."/>
            <person name="Fang X."/>
            <person name="Kang Y."/>
            <person name="Campbell B.E."/>
            <person name="Loukas A."/>
            <person name="Ranganathan S."/>
            <person name="Rollinson D."/>
            <person name="Rinaldi G."/>
            <person name="Brindley P.J."/>
            <person name="Yang H."/>
            <person name="Wang J."/>
            <person name="Wang J."/>
            <person name="Gasser R.B."/>
        </authorList>
    </citation>
    <scope>NUCLEOTIDE SEQUENCE</scope>
</reference>
<feature type="transmembrane region" description="Helical" evidence="1">
    <location>
        <begin position="40"/>
        <end position="66"/>
    </location>
</feature>
<evidence type="ECO:0000313" key="2">
    <source>
        <dbReference type="EMBL" id="KAH9596705.1"/>
    </source>
</evidence>
<dbReference type="OrthoDB" id="6246408at2759"/>
<evidence type="ECO:0000256" key="1">
    <source>
        <dbReference type="SAM" id="Phobius"/>
    </source>
</evidence>
<name>A0A922S7G7_SCHHA</name>
<dbReference type="CTD" id="24590495"/>
<dbReference type="RefSeq" id="XP_051075343.1">
    <property type="nucleotide sequence ID" value="XM_051209872.1"/>
</dbReference>
<evidence type="ECO:0000313" key="3">
    <source>
        <dbReference type="Proteomes" id="UP000471633"/>
    </source>
</evidence>
<accession>A0A922S7G7</accession>
<comment type="caution">
    <text evidence="2">The sequence shown here is derived from an EMBL/GenBank/DDBJ whole genome shotgun (WGS) entry which is preliminary data.</text>
</comment>
<reference evidence="2" key="3">
    <citation type="submission" date="2021-06" db="EMBL/GenBank/DDBJ databases">
        <title>Chromosome-level genome assembly for S. haematobium.</title>
        <authorList>
            <person name="Stroehlein A.J."/>
        </authorList>
    </citation>
    <scope>NUCLEOTIDE SEQUENCE</scope>
</reference>
<keyword evidence="1" id="KW-1133">Transmembrane helix</keyword>
<reference evidence="2" key="2">
    <citation type="journal article" date="2019" name="Gigascience">
        <title>High-quality Schistosoma haematobium genome achieved by single-molecule and long-range sequencing.</title>
        <authorList>
            <person name="Stroehlein A.J."/>
            <person name="Korhonen P.K."/>
            <person name="Chong T.M."/>
            <person name="Lim Y.L."/>
            <person name="Chan K.G."/>
            <person name="Webster B."/>
            <person name="Rollinson D."/>
            <person name="Brindley P.J."/>
            <person name="Gasser R.B."/>
            <person name="Young N.D."/>
        </authorList>
    </citation>
    <scope>NUCLEOTIDE SEQUENCE</scope>
</reference>
<keyword evidence="1" id="KW-0472">Membrane</keyword>
<dbReference type="GeneID" id="24590495"/>
<feature type="transmembrane region" description="Helical" evidence="1">
    <location>
        <begin position="161"/>
        <end position="181"/>
    </location>
</feature>
<keyword evidence="1" id="KW-0812">Transmembrane</keyword>
<dbReference type="AlphaFoldDB" id="A0A922S7G7"/>
<dbReference type="EMBL" id="AMPZ03000001">
    <property type="protein sequence ID" value="KAH9596705.1"/>
    <property type="molecule type" value="Genomic_DNA"/>
</dbReference>
<protein>
    <submittedName>
        <fullName evidence="2">Uncharacterized protein</fullName>
    </submittedName>
</protein>
<keyword evidence="3" id="KW-1185">Reference proteome</keyword>